<dbReference type="PANTHER" id="PTHR21666">
    <property type="entry name" value="PEPTIDASE-RELATED"/>
    <property type="match status" value="1"/>
</dbReference>
<feature type="region of interest" description="Disordered" evidence="3">
    <location>
        <begin position="214"/>
        <end position="294"/>
    </location>
</feature>
<dbReference type="Gene3D" id="2.70.70.10">
    <property type="entry name" value="Glucose Permease (Domain IIA)"/>
    <property type="match status" value="1"/>
</dbReference>
<evidence type="ECO:0000313" key="6">
    <source>
        <dbReference type="Proteomes" id="UP001500253"/>
    </source>
</evidence>
<dbReference type="PANTHER" id="PTHR21666:SF270">
    <property type="entry name" value="MUREIN HYDROLASE ACTIVATOR ENVC"/>
    <property type="match status" value="1"/>
</dbReference>
<accession>A0ABP5TXL5</accession>
<dbReference type="RefSeq" id="WP_346177481.1">
    <property type="nucleotide sequence ID" value="NZ_BAAASD010000032.1"/>
</dbReference>
<feature type="compositionally biased region" description="Gly residues" evidence="3">
    <location>
        <begin position="147"/>
        <end position="161"/>
    </location>
</feature>
<dbReference type="SUPFAM" id="SSF54106">
    <property type="entry name" value="LysM domain"/>
    <property type="match status" value="1"/>
</dbReference>
<dbReference type="CDD" id="cd00118">
    <property type="entry name" value="LysM"/>
    <property type="match status" value="1"/>
</dbReference>
<organism evidence="5 6">
    <name type="scientific">Streptomyces cuspidosporus</name>
    <dbReference type="NCBI Taxonomy" id="66882"/>
    <lineage>
        <taxon>Bacteria</taxon>
        <taxon>Bacillati</taxon>
        <taxon>Actinomycetota</taxon>
        <taxon>Actinomycetes</taxon>
        <taxon>Kitasatosporales</taxon>
        <taxon>Streptomycetaceae</taxon>
        <taxon>Streptomyces</taxon>
    </lineage>
</organism>
<dbReference type="PROSITE" id="PS51782">
    <property type="entry name" value="LYSM"/>
    <property type="match status" value="1"/>
</dbReference>
<feature type="compositionally biased region" description="Basic residues" evidence="3">
    <location>
        <begin position="166"/>
        <end position="177"/>
    </location>
</feature>
<dbReference type="InterPro" id="IPR018392">
    <property type="entry name" value="LysM"/>
</dbReference>
<dbReference type="Gene3D" id="1.10.530.10">
    <property type="match status" value="1"/>
</dbReference>
<dbReference type="InterPro" id="IPR023346">
    <property type="entry name" value="Lysozyme-like_dom_sf"/>
</dbReference>
<evidence type="ECO:0000256" key="3">
    <source>
        <dbReference type="SAM" id="MobiDB-lite"/>
    </source>
</evidence>
<dbReference type="Pfam" id="PF01551">
    <property type="entry name" value="Peptidase_M23"/>
    <property type="match status" value="1"/>
</dbReference>
<dbReference type="InterPro" id="IPR010618">
    <property type="entry name" value="RPF"/>
</dbReference>
<dbReference type="InterPro" id="IPR036779">
    <property type="entry name" value="LysM_dom_sf"/>
</dbReference>
<dbReference type="Gene3D" id="3.10.350.10">
    <property type="entry name" value="LysM domain"/>
    <property type="match status" value="1"/>
</dbReference>
<proteinExistence type="inferred from homology"/>
<dbReference type="Pfam" id="PF01476">
    <property type="entry name" value="LysM"/>
    <property type="match status" value="1"/>
</dbReference>
<reference evidence="6" key="1">
    <citation type="journal article" date="2019" name="Int. J. Syst. Evol. Microbiol.">
        <title>The Global Catalogue of Microorganisms (GCM) 10K type strain sequencing project: providing services to taxonomists for standard genome sequencing and annotation.</title>
        <authorList>
            <consortium name="The Broad Institute Genomics Platform"/>
            <consortium name="The Broad Institute Genome Sequencing Center for Infectious Disease"/>
            <person name="Wu L."/>
            <person name="Ma J."/>
        </authorList>
    </citation>
    <scope>NUCLEOTIDE SEQUENCE [LARGE SCALE GENOMIC DNA]</scope>
    <source>
        <strain evidence="6">JCM 4316</strain>
    </source>
</reference>
<dbReference type="EMBL" id="BAAASD010000032">
    <property type="protein sequence ID" value="GAA2361237.1"/>
    <property type="molecule type" value="Genomic_DNA"/>
</dbReference>
<dbReference type="InterPro" id="IPR011055">
    <property type="entry name" value="Dup_hybrid_motif"/>
</dbReference>
<dbReference type="CDD" id="cd12797">
    <property type="entry name" value="M23_peptidase"/>
    <property type="match status" value="1"/>
</dbReference>
<comment type="caution">
    <text evidence="5">The sequence shown here is derived from an EMBL/GenBank/DDBJ whole genome shotgun (WGS) entry which is preliminary data.</text>
</comment>
<evidence type="ECO:0000313" key="5">
    <source>
        <dbReference type="EMBL" id="GAA2361237.1"/>
    </source>
</evidence>
<dbReference type="InterPro" id="IPR050570">
    <property type="entry name" value="Cell_wall_metabolism_enzyme"/>
</dbReference>
<dbReference type="InterPro" id="IPR016047">
    <property type="entry name" value="M23ase_b-sheet_dom"/>
</dbReference>
<evidence type="ECO:0000259" key="4">
    <source>
        <dbReference type="PROSITE" id="PS51782"/>
    </source>
</evidence>
<dbReference type="SUPFAM" id="SSF53955">
    <property type="entry name" value="Lysozyme-like"/>
    <property type="match status" value="1"/>
</dbReference>
<sequence>MAQRRSHRRSAPPSRVSPLCVALTAGSVGIVLPLLGAEPAAAAPSEAWDKVAECESGGDWDINTGNGYYGGLQFSQHTWAAYGGTKYAARADLATRSQQIAVAEAVLRRQGPGAWPVCSARGRLSRDSRPAAGTDHGGSRHSTGSGHSSGSGHSTGSGHAAGSGSSRHRAATPRRHATGSGPYRVRPGDSLSRIALRESVSGGWKALYRANRSTVGPDPDLIHPGQRLALPSRGGQAREAAAHGKRPRAGQPRSARGGATAEGAAGNSSITPAVVTRRPAARRAHVSPVSGPVGTSYGVRGPRWAGGHHTGVDFVVPVGTGVRAAAPGVVVTAGWGGSYGYEVVIRHANGLYTQYAHLSSLAVRPGQTVDAGRRIARSGATGNATGPHLHFEVRTGPRYGSDIDPVAYLRSHGVVV</sequence>
<dbReference type="Proteomes" id="UP001500253">
    <property type="component" value="Unassembled WGS sequence"/>
</dbReference>
<dbReference type="CDD" id="cd13925">
    <property type="entry name" value="RPF"/>
    <property type="match status" value="1"/>
</dbReference>
<dbReference type="Pfam" id="PF06737">
    <property type="entry name" value="Transglycosylas"/>
    <property type="match status" value="1"/>
</dbReference>
<dbReference type="SMART" id="SM00257">
    <property type="entry name" value="LysM"/>
    <property type="match status" value="1"/>
</dbReference>
<feature type="region of interest" description="Disordered" evidence="3">
    <location>
        <begin position="117"/>
        <end position="188"/>
    </location>
</feature>
<dbReference type="SUPFAM" id="SSF51261">
    <property type="entry name" value="Duplicated hybrid motif"/>
    <property type="match status" value="1"/>
</dbReference>
<keyword evidence="2" id="KW-0378">Hydrolase</keyword>
<evidence type="ECO:0000256" key="1">
    <source>
        <dbReference type="ARBA" id="ARBA00010830"/>
    </source>
</evidence>
<gene>
    <name evidence="5" type="ORF">GCM10010246_59910</name>
</gene>
<feature type="compositionally biased region" description="Low complexity" evidence="3">
    <location>
        <begin position="255"/>
        <end position="278"/>
    </location>
</feature>
<comment type="similarity">
    <text evidence="1">Belongs to the transglycosylase family. Rpf subfamily.</text>
</comment>
<feature type="domain" description="LysM" evidence="4">
    <location>
        <begin position="181"/>
        <end position="230"/>
    </location>
</feature>
<evidence type="ECO:0000256" key="2">
    <source>
        <dbReference type="ARBA" id="ARBA00022801"/>
    </source>
</evidence>
<protein>
    <recommendedName>
        <fullName evidence="4">LysM domain-containing protein</fullName>
    </recommendedName>
</protein>
<keyword evidence="6" id="KW-1185">Reference proteome</keyword>
<name>A0ABP5TXL5_9ACTN</name>